<dbReference type="SUPFAM" id="SSF51905">
    <property type="entry name" value="FAD/NAD(P)-binding domain"/>
    <property type="match status" value="1"/>
</dbReference>
<evidence type="ECO:0000313" key="7">
    <source>
        <dbReference type="Proteomes" id="UP000008631"/>
    </source>
</evidence>
<dbReference type="HOGENOM" id="CLU_025174_3_1_0"/>
<evidence type="ECO:0000256" key="2">
    <source>
        <dbReference type="ARBA" id="ARBA00022630"/>
    </source>
</evidence>
<keyword evidence="2" id="KW-0285">Flavoprotein</keyword>
<dbReference type="Gene3D" id="1.10.8.260">
    <property type="entry name" value="HI0933 insert domain-like"/>
    <property type="match status" value="1"/>
</dbReference>
<evidence type="ECO:0000256" key="1">
    <source>
        <dbReference type="ARBA" id="ARBA00001974"/>
    </source>
</evidence>
<dbReference type="PANTHER" id="PTHR42887">
    <property type="entry name" value="OS12G0638800 PROTEIN"/>
    <property type="match status" value="1"/>
</dbReference>
<keyword evidence="7" id="KW-1185">Reference proteome</keyword>
<dbReference type="InterPro" id="IPR055178">
    <property type="entry name" value="RsdA/BaiN/AoA(So)-like_dom"/>
</dbReference>
<organism evidence="6 7">
    <name type="scientific">Isosphaera pallida (strain ATCC 43644 / DSM 9630 / IS1B)</name>
    <dbReference type="NCBI Taxonomy" id="575540"/>
    <lineage>
        <taxon>Bacteria</taxon>
        <taxon>Pseudomonadati</taxon>
        <taxon>Planctomycetota</taxon>
        <taxon>Planctomycetia</taxon>
        <taxon>Isosphaerales</taxon>
        <taxon>Isosphaeraceae</taxon>
        <taxon>Isosphaera</taxon>
    </lineage>
</organism>
<evidence type="ECO:0000259" key="4">
    <source>
        <dbReference type="Pfam" id="PF03486"/>
    </source>
</evidence>
<dbReference type="SUPFAM" id="SSF160996">
    <property type="entry name" value="HI0933 insert domain-like"/>
    <property type="match status" value="1"/>
</dbReference>
<dbReference type="KEGG" id="ipa:Isop_3528"/>
<dbReference type="Pfam" id="PF03486">
    <property type="entry name" value="HI0933_like"/>
    <property type="match status" value="2"/>
</dbReference>
<dbReference type="InterPro" id="IPR004792">
    <property type="entry name" value="BaiN-like"/>
</dbReference>
<gene>
    <name evidence="6" type="ordered locus">Isop_3528</name>
</gene>
<dbReference type="InParanoid" id="E8QXP8"/>
<dbReference type="FunCoup" id="E8QXP8">
    <property type="interactions" value="341"/>
</dbReference>
<dbReference type="Gene3D" id="3.50.50.60">
    <property type="entry name" value="FAD/NAD(P)-binding domain"/>
    <property type="match status" value="2"/>
</dbReference>
<feature type="domain" description="RsdA/BaiN/AoA(So)-like Rossmann fold-like" evidence="4">
    <location>
        <begin position="5"/>
        <end position="57"/>
    </location>
</feature>
<reference evidence="6 7" key="2">
    <citation type="journal article" date="2011" name="Stand. Genomic Sci.">
        <title>Complete genome sequence of Isosphaera pallida type strain (IS1B).</title>
        <authorList>
            <consortium name="US DOE Joint Genome Institute (JGI-PGF)"/>
            <person name="Goker M."/>
            <person name="Cleland D."/>
            <person name="Saunders E."/>
            <person name="Lapidus A."/>
            <person name="Nolan M."/>
            <person name="Lucas S."/>
            <person name="Hammon N."/>
            <person name="Deshpande S."/>
            <person name="Cheng J.F."/>
            <person name="Tapia R."/>
            <person name="Han C."/>
            <person name="Goodwin L."/>
            <person name="Pitluck S."/>
            <person name="Liolios K."/>
            <person name="Pagani I."/>
            <person name="Ivanova N."/>
            <person name="Mavromatis K."/>
            <person name="Pati A."/>
            <person name="Chen A."/>
            <person name="Palaniappan K."/>
            <person name="Land M."/>
            <person name="Hauser L."/>
            <person name="Chang Y.J."/>
            <person name="Jeffries C.D."/>
            <person name="Detter J.C."/>
            <person name="Beck B."/>
            <person name="Woyke T."/>
            <person name="Bristow J."/>
            <person name="Eisen J.A."/>
            <person name="Markowitz V."/>
            <person name="Hugenholtz P."/>
            <person name="Kyrpides N.C."/>
            <person name="Klenk H.P."/>
        </authorList>
    </citation>
    <scope>NUCLEOTIDE SEQUENCE [LARGE SCALE GENOMIC DNA]</scope>
    <source>
        <strain evidence="7">ATCC 43644 / DSM 9630 / IS1B</strain>
    </source>
</reference>
<dbReference type="Proteomes" id="UP000008631">
    <property type="component" value="Chromosome"/>
</dbReference>
<evidence type="ECO:0000259" key="5">
    <source>
        <dbReference type="Pfam" id="PF22780"/>
    </source>
</evidence>
<dbReference type="EMBL" id="CP002353">
    <property type="protein sequence ID" value="ADV64085.1"/>
    <property type="molecule type" value="Genomic_DNA"/>
</dbReference>
<reference key="1">
    <citation type="submission" date="2010-11" db="EMBL/GenBank/DDBJ databases">
        <title>The complete sequence of chromosome of Isophaera pallida ATCC 43644.</title>
        <authorList>
            <consortium name="US DOE Joint Genome Institute (JGI-PGF)"/>
            <person name="Lucas S."/>
            <person name="Copeland A."/>
            <person name="Lapidus A."/>
            <person name="Bruce D."/>
            <person name="Goodwin L."/>
            <person name="Pitluck S."/>
            <person name="Kyrpides N."/>
            <person name="Mavromatis K."/>
            <person name="Pagani I."/>
            <person name="Ivanova N."/>
            <person name="Saunders E."/>
            <person name="Brettin T."/>
            <person name="Detter J.C."/>
            <person name="Han C."/>
            <person name="Tapia R."/>
            <person name="Land M."/>
            <person name="Hauser L."/>
            <person name="Markowitz V."/>
            <person name="Cheng J.-F."/>
            <person name="Hugenholtz P."/>
            <person name="Woyke T."/>
            <person name="Wu D."/>
            <person name="Eisen J.A."/>
        </authorList>
    </citation>
    <scope>NUCLEOTIDE SEQUENCE</scope>
    <source>
        <strain>ATCC 43644</strain>
    </source>
</reference>
<sequence length="458" mass="48159">MTKCDVAVLGAGAAGMMAALRAAERGRSVTLLEKNKRPGIKILMSGGTRCNVTNARGLRRAEARALSGPIDPAYNLDQGKGARSIQEAFGPNGAFLAPALKAFSAGDTVRFFEAEGVALKIEANGKIFPVSNRAVDVLAALVGRLKRSGARLELSCPARAIEPLPLSRGGGFRIETPHGTLEARTLVLATGGLSYPGCGTTGDGYGFAQRVGHTLVEPKPALVPLKVAASWVPELRGIAVPDAEATALPDAEVATPTTTTATATATGRQTATATALACARREAVLFAHFGLSGPAILDVSSAVARLDDPTRCRLRLDFLPDLSSEALDKTLQTESRLGRRLVETLLPAHLPHRLVQALLLHAGLPADRKGPDLSREERKRLVRTLKTLDLPITGTLGFEKAEVTSGGVALEEVDPHTGRSLLHPDLRLVGEVLDLDGRIGGYNFQAAWSGGWLVGSTV</sequence>
<dbReference type="Gene3D" id="2.40.30.10">
    <property type="entry name" value="Translation factors"/>
    <property type="match status" value="1"/>
</dbReference>
<protein>
    <submittedName>
        <fullName evidence="6">HI0933 family protein</fullName>
    </submittedName>
</protein>
<dbReference type="AlphaFoldDB" id="E8QXP8"/>
<feature type="domain" description="RsdA/BaiN/AoA(So)-like Rossmann fold-like" evidence="4">
    <location>
        <begin position="82"/>
        <end position="456"/>
    </location>
</feature>
<comment type="cofactor">
    <cofactor evidence="1">
        <name>FAD</name>
        <dbReference type="ChEBI" id="CHEBI:57692"/>
    </cofactor>
</comment>
<keyword evidence="3" id="KW-0274">FAD</keyword>
<proteinExistence type="predicted"/>
<evidence type="ECO:0000313" key="6">
    <source>
        <dbReference type="EMBL" id="ADV64085.1"/>
    </source>
</evidence>
<dbReference type="InterPro" id="IPR057661">
    <property type="entry name" value="RsdA/BaiN/AoA(So)_Rossmann"/>
</dbReference>
<dbReference type="Pfam" id="PF22780">
    <property type="entry name" value="HI0933_like_1st"/>
    <property type="match status" value="1"/>
</dbReference>
<dbReference type="RefSeq" id="WP_013566373.1">
    <property type="nucleotide sequence ID" value="NC_014962.1"/>
</dbReference>
<dbReference type="InterPro" id="IPR036188">
    <property type="entry name" value="FAD/NAD-bd_sf"/>
</dbReference>
<dbReference type="InterPro" id="IPR023166">
    <property type="entry name" value="BaiN-like_dom_sf"/>
</dbReference>
<dbReference type="eggNOG" id="COG2081">
    <property type="taxonomic scope" value="Bacteria"/>
</dbReference>
<feature type="domain" description="RsdA/BaiN/AoA(So)-like insert" evidence="5">
    <location>
        <begin position="219"/>
        <end position="403"/>
    </location>
</feature>
<dbReference type="STRING" id="575540.Isop_3528"/>
<dbReference type="PANTHER" id="PTHR42887:SF2">
    <property type="entry name" value="OS12G0638800 PROTEIN"/>
    <property type="match status" value="1"/>
</dbReference>
<name>E8QXP8_ISOPI</name>
<dbReference type="OrthoDB" id="9773233at2"/>
<accession>E8QXP8</accession>
<evidence type="ECO:0000256" key="3">
    <source>
        <dbReference type="ARBA" id="ARBA00022827"/>
    </source>
</evidence>